<gene>
    <name evidence="9" type="ORF">A2358_01085</name>
</gene>
<evidence type="ECO:0000256" key="6">
    <source>
        <dbReference type="ARBA" id="ARBA00047989"/>
    </source>
</evidence>
<dbReference type="InterPro" id="IPR003730">
    <property type="entry name" value="Cu_polyphenol_OxRdtase"/>
</dbReference>
<dbReference type="SUPFAM" id="SSF64438">
    <property type="entry name" value="CNF1/YfiH-like putative cysteine hydrolases"/>
    <property type="match status" value="1"/>
</dbReference>
<keyword evidence="4" id="KW-0479">Metal-binding</keyword>
<dbReference type="Proteomes" id="UP000178650">
    <property type="component" value="Unassembled WGS sequence"/>
</dbReference>
<dbReference type="GO" id="GO:0017061">
    <property type="term" value="F:S-methyl-5-thioadenosine phosphorylase activity"/>
    <property type="evidence" value="ECO:0007669"/>
    <property type="project" value="UniProtKB-EC"/>
</dbReference>
<organism evidence="9 10">
    <name type="scientific">Candidatus Staskawiczbacteria bacterium RIFOXYB1_FULL_37_44</name>
    <dbReference type="NCBI Taxonomy" id="1802223"/>
    <lineage>
        <taxon>Bacteria</taxon>
        <taxon>Candidatus Staskawicziibacteriota</taxon>
    </lineage>
</organism>
<comment type="catalytic activity">
    <reaction evidence="8">
        <text>S-methyl-5'-thioadenosine + phosphate = 5-(methylsulfanyl)-alpha-D-ribose 1-phosphate + adenine</text>
        <dbReference type="Rhea" id="RHEA:11852"/>
        <dbReference type="ChEBI" id="CHEBI:16708"/>
        <dbReference type="ChEBI" id="CHEBI:17509"/>
        <dbReference type="ChEBI" id="CHEBI:43474"/>
        <dbReference type="ChEBI" id="CHEBI:58533"/>
        <dbReference type="EC" id="2.4.2.28"/>
    </reaction>
    <physiologicalReaction direction="left-to-right" evidence="8">
        <dbReference type="Rhea" id="RHEA:11853"/>
    </physiologicalReaction>
</comment>
<evidence type="ECO:0008006" key="11">
    <source>
        <dbReference type="Google" id="ProtNLM"/>
    </source>
</evidence>
<evidence type="ECO:0000313" key="10">
    <source>
        <dbReference type="Proteomes" id="UP000178650"/>
    </source>
</evidence>
<proteinExistence type="inferred from homology"/>
<evidence type="ECO:0000256" key="2">
    <source>
        <dbReference type="ARBA" id="ARBA00007353"/>
    </source>
</evidence>
<dbReference type="Pfam" id="PF02578">
    <property type="entry name" value="Cu-oxidase_4"/>
    <property type="match status" value="1"/>
</dbReference>
<comment type="caution">
    <text evidence="9">The sequence shown here is derived from an EMBL/GenBank/DDBJ whole genome shotgun (WGS) entry which is preliminary data.</text>
</comment>
<dbReference type="EMBL" id="MHPJ01000012">
    <property type="protein sequence ID" value="OGZ78848.1"/>
    <property type="molecule type" value="Genomic_DNA"/>
</dbReference>
<dbReference type="InterPro" id="IPR011324">
    <property type="entry name" value="Cytotoxic_necrot_fac-like_cat"/>
</dbReference>
<comment type="catalytic activity">
    <reaction evidence="6">
        <text>adenosine + H2O + H(+) = inosine + NH4(+)</text>
        <dbReference type="Rhea" id="RHEA:24408"/>
        <dbReference type="ChEBI" id="CHEBI:15377"/>
        <dbReference type="ChEBI" id="CHEBI:15378"/>
        <dbReference type="ChEBI" id="CHEBI:16335"/>
        <dbReference type="ChEBI" id="CHEBI:17596"/>
        <dbReference type="ChEBI" id="CHEBI:28938"/>
        <dbReference type="EC" id="3.5.4.4"/>
    </reaction>
    <physiologicalReaction direction="left-to-right" evidence="6">
        <dbReference type="Rhea" id="RHEA:24409"/>
    </physiologicalReaction>
</comment>
<comment type="catalytic activity">
    <reaction evidence="7">
        <text>adenosine + phosphate = alpha-D-ribose 1-phosphate + adenine</text>
        <dbReference type="Rhea" id="RHEA:27642"/>
        <dbReference type="ChEBI" id="CHEBI:16335"/>
        <dbReference type="ChEBI" id="CHEBI:16708"/>
        <dbReference type="ChEBI" id="CHEBI:43474"/>
        <dbReference type="ChEBI" id="CHEBI:57720"/>
        <dbReference type="EC" id="2.4.2.1"/>
    </reaction>
    <physiologicalReaction direction="left-to-right" evidence="7">
        <dbReference type="Rhea" id="RHEA:27643"/>
    </physiologicalReaction>
</comment>
<comment type="catalytic activity">
    <reaction evidence="1">
        <text>inosine + phosphate = alpha-D-ribose 1-phosphate + hypoxanthine</text>
        <dbReference type="Rhea" id="RHEA:27646"/>
        <dbReference type="ChEBI" id="CHEBI:17368"/>
        <dbReference type="ChEBI" id="CHEBI:17596"/>
        <dbReference type="ChEBI" id="CHEBI:43474"/>
        <dbReference type="ChEBI" id="CHEBI:57720"/>
        <dbReference type="EC" id="2.4.2.1"/>
    </reaction>
    <physiologicalReaction direction="left-to-right" evidence="1">
        <dbReference type="Rhea" id="RHEA:27647"/>
    </physiologicalReaction>
</comment>
<dbReference type="STRING" id="1802223.A2358_01085"/>
<dbReference type="GO" id="GO:0046872">
    <property type="term" value="F:metal ion binding"/>
    <property type="evidence" value="ECO:0007669"/>
    <property type="project" value="UniProtKB-KW"/>
</dbReference>
<evidence type="ECO:0000256" key="4">
    <source>
        <dbReference type="ARBA" id="ARBA00022723"/>
    </source>
</evidence>
<reference evidence="9 10" key="1">
    <citation type="journal article" date="2016" name="Nat. Commun.">
        <title>Thousands of microbial genomes shed light on interconnected biogeochemical processes in an aquifer system.</title>
        <authorList>
            <person name="Anantharaman K."/>
            <person name="Brown C.T."/>
            <person name="Hug L.A."/>
            <person name="Sharon I."/>
            <person name="Castelle C.J."/>
            <person name="Probst A.J."/>
            <person name="Thomas B.C."/>
            <person name="Singh A."/>
            <person name="Wilkins M.J."/>
            <person name="Karaoz U."/>
            <person name="Brodie E.L."/>
            <person name="Williams K.H."/>
            <person name="Hubbard S.S."/>
            <person name="Banfield J.F."/>
        </authorList>
    </citation>
    <scope>NUCLEOTIDE SEQUENCE [LARGE SCALE GENOMIC DNA]</scope>
</reference>
<evidence type="ECO:0000256" key="3">
    <source>
        <dbReference type="ARBA" id="ARBA00022679"/>
    </source>
</evidence>
<name>A0A1G2IXG2_9BACT</name>
<evidence type="ECO:0000256" key="7">
    <source>
        <dbReference type="ARBA" id="ARBA00048968"/>
    </source>
</evidence>
<accession>A0A1G2IXG2</accession>
<keyword evidence="3" id="KW-0808">Transferase</keyword>
<dbReference type="InterPro" id="IPR038371">
    <property type="entry name" value="Cu_polyphenol_OxRdtase_sf"/>
</dbReference>
<evidence type="ECO:0000256" key="1">
    <source>
        <dbReference type="ARBA" id="ARBA00000553"/>
    </source>
</evidence>
<evidence type="ECO:0000256" key="5">
    <source>
        <dbReference type="ARBA" id="ARBA00022833"/>
    </source>
</evidence>
<dbReference type="AlphaFoldDB" id="A0A1G2IXG2"/>
<evidence type="ECO:0000256" key="8">
    <source>
        <dbReference type="ARBA" id="ARBA00049893"/>
    </source>
</evidence>
<evidence type="ECO:0000313" key="9">
    <source>
        <dbReference type="EMBL" id="OGZ78848.1"/>
    </source>
</evidence>
<dbReference type="Gene3D" id="3.60.140.10">
    <property type="entry name" value="CNF1/YfiH-like putative cysteine hydrolases"/>
    <property type="match status" value="1"/>
</dbReference>
<sequence length="263" mass="29430">MKTIPRLRHKILGIEHGNFSPSLQSREQFLVQMEMAKGLLSKSITTIFAPSVGFTNKLAEFGQDDDVFTPWLVRTKNKADAGLTQKPGVAIAFCNADCPIICLWQDTKLAVLHGGYRCLIRENPAENGILETAMQKLDPAKTSAFIFGGIGPCCWVPENDKPEIQNPNLCRHPEFLTKSLSKTTRSPLGKNLVSVDLYKLSRLILLKEGFLAEKIGWNPTCTCCYSVQDNGEPAYWSHIRFLAEQKAEQKTIDGRNFTVAWLE</sequence>
<comment type="similarity">
    <text evidence="2">Belongs to the purine nucleoside phosphorylase YfiH/LACC1 family.</text>
</comment>
<keyword evidence="5" id="KW-0862">Zinc</keyword>
<protein>
    <recommendedName>
        <fullName evidence="11">Laccase domain-containing protein</fullName>
    </recommendedName>
</protein>